<feature type="transmembrane region" description="Helical" evidence="8">
    <location>
        <begin position="306"/>
        <end position="327"/>
    </location>
</feature>
<dbReference type="GO" id="GO:0003333">
    <property type="term" value="P:amino acid transmembrane transport"/>
    <property type="evidence" value="ECO:0007669"/>
    <property type="project" value="InterPro"/>
</dbReference>
<sequence length="431" mass="47506">MNSVAALAQRAGMTESEWKDAVRFDSTDWGWIIMSIGMAIGAGIVFLPVQVGLVGVWVYLFSAIIAYPAIYLLQRLFINTLASSPKCEDYPSVISGYLGKNWGFFLGILYFLSILICVFMYSTALTNDSASFLYSFGVTKTVLSANPLYGLAIICVMVFLAAQGEKLLFKMASFMVLTKLLVVVCLGLIMVKHWNLMNIGTFPETGYLVKNMIAMLPITLTSILFVPSLSPMVISYRSHNQSIHVAQYKAMRAMKISFGVLFVTVFSYAISFNLAMGHDQAVLAYSQNISALAIVARGFDGSAVKIFSLILNIFAVVTAFFSVFMGFREACQGIALNILRRIMPEEKINKVIVKKGILLFAIIIAWGAIVLDVPILKLLTLLGPIFGFIACLIPAYLVYKVKHLERFRGVSLILIVIAGVLLIISPFLAFF</sequence>
<keyword evidence="3" id="KW-1003">Cell membrane</keyword>
<feature type="transmembrane region" description="Helical" evidence="8">
    <location>
        <begin position="142"/>
        <end position="162"/>
    </location>
</feature>
<keyword evidence="7 8" id="KW-0472">Membrane</keyword>
<feature type="transmembrane region" description="Helical" evidence="8">
    <location>
        <begin position="174"/>
        <end position="194"/>
    </location>
</feature>
<keyword evidence="4" id="KW-0997">Cell inner membrane</keyword>
<dbReference type="RefSeq" id="WP_180977871.1">
    <property type="nucleotide sequence ID" value="NZ_KQ960933.1"/>
</dbReference>
<dbReference type="PANTHER" id="PTHR35334">
    <property type="entry name" value="SERINE TRANSPORTER"/>
    <property type="match status" value="1"/>
</dbReference>
<evidence type="ECO:0000256" key="4">
    <source>
        <dbReference type="ARBA" id="ARBA00022519"/>
    </source>
</evidence>
<evidence type="ECO:0000256" key="7">
    <source>
        <dbReference type="ARBA" id="ARBA00023136"/>
    </source>
</evidence>
<feature type="transmembrane region" description="Helical" evidence="8">
    <location>
        <begin position="348"/>
        <end position="369"/>
    </location>
</feature>
<accession>A0A134CJI6</accession>
<gene>
    <name evidence="9" type="ORF">HMPREF3182_00487</name>
</gene>
<reference evidence="10" key="1">
    <citation type="submission" date="2016-01" db="EMBL/GenBank/DDBJ databases">
        <authorList>
            <person name="Mitreva M."/>
            <person name="Pepin K.H."/>
            <person name="Mihindukulasuriya K.A."/>
            <person name="Fulton R."/>
            <person name="Fronick C."/>
            <person name="O'Laughlin M."/>
            <person name="Miner T."/>
            <person name="Herter B."/>
            <person name="Rosa B.A."/>
            <person name="Cordes M."/>
            <person name="Tomlinson C."/>
            <person name="Wollam A."/>
            <person name="Palsikar V.B."/>
            <person name="Mardis E.R."/>
            <person name="Wilson R.K."/>
        </authorList>
    </citation>
    <scope>NUCLEOTIDE SEQUENCE [LARGE SCALE GENOMIC DNA]</scope>
    <source>
        <strain evidence="10">KA00182</strain>
    </source>
</reference>
<protein>
    <submittedName>
        <fullName evidence="9">Serine transporter</fullName>
    </submittedName>
</protein>
<evidence type="ECO:0000256" key="5">
    <source>
        <dbReference type="ARBA" id="ARBA00022692"/>
    </source>
</evidence>
<dbReference type="AlphaFoldDB" id="A0A134CJI6"/>
<comment type="subcellular location">
    <subcellularLocation>
        <location evidence="1">Cell inner membrane</location>
        <topology evidence="1">Multi-pass membrane protein</topology>
    </subcellularLocation>
</comment>
<dbReference type="PANTHER" id="PTHR35334:SF4">
    <property type="entry name" value="SERINE TRANSPORTER-RELATED"/>
    <property type="match status" value="1"/>
</dbReference>
<evidence type="ECO:0000256" key="8">
    <source>
        <dbReference type="SAM" id="Phobius"/>
    </source>
</evidence>
<feature type="transmembrane region" description="Helical" evidence="8">
    <location>
        <begin position="102"/>
        <end position="122"/>
    </location>
</feature>
<feature type="transmembrane region" description="Helical" evidence="8">
    <location>
        <begin position="214"/>
        <end position="236"/>
    </location>
</feature>
<feature type="transmembrane region" description="Helical" evidence="8">
    <location>
        <begin position="375"/>
        <end position="398"/>
    </location>
</feature>
<dbReference type="PATRIC" id="fig|1588748.3.peg.471"/>
<keyword evidence="10" id="KW-1185">Reference proteome</keyword>
<evidence type="ECO:0000256" key="3">
    <source>
        <dbReference type="ARBA" id="ARBA00022475"/>
    </source>
</evidence>
<keyword evidence="2" id="KW-0813">Transport</keyword>
<dbReference type="Proteomes" id="UP000070160">
    <property type="component" value="Unassembled WGS sequence"/>
</dbReference>
<evidence type="ECO:0000256" key="2">
    <source>
        <dbReference type="ARBA" id="ARBA00022448"/>
    </source>
</evidence>
<dbReference type="Gene3D" id="1.20.1740.10">
    <property type="entry name" value="Amino acid/polyamine transporter I"/>
    <property type="match status" value="1"/>
</dbReference>
<feature type="transmembrane region" description="Helical" evidence="8">
    <location>
        <begin position="410"/>
        <end position="430"/>
    </location>
</feature>
<dbReference type="EMBL" id="LSDT01000014">
    <property type="protein sequence ID" value="KXB92370.1"/>
    <property type="molecule type" value="Genomic_DNA"/>
</dbReference>
<evidence type="ECO:0000313" key="10">
    <source>
        <dbReference type="Proteomes" id="UP000070160"/>
    </source>
</evidence>
<feature type="transmembrane region" description="Helical" evidence="8">
    <location>
        <begin position="29"/>
        <end position="48"/>
    </location>
</feature>
<keyword evidence="5 8" id="KW-0812">Transmembrane</keyword>
<evidence type="ECO:0000313" key="9">
    <source>
        <dbReference type="EMBL" id="KXB92370.1"/>
    </source>
</evidence>
<feature type="transmembrane region" description="Helical" evidence="8">
    <location>
        <begin position="54"/>
        <end position="73"/>
    </location>
</feature>
<dbReference type="InterPro" id="IPR018227">
    <property type="entry name" value="Amino_acid_transport_2"/>
</dbReference>
<keyword evidence="6 8" id="KW-1133">Transmembrane helix</keyword>
<dbReference type="STRING" id="1588748.HMPREF3182_00487"/>
<comment type="caution">
    <text evidence="9">The sequence shown here is derived from an EMBL/GenBank/DDBJ whole genome shotgun (WGS) entry which is preliminary data.</text>
</comment>
<dbReference type="GO" id="GO:0005886">
    <property type="term" value="C:plasma membrane"/>
    <property type="evidence" value="ECO:0007669"/>
    <property type="project" value="UniProtKB-SubCell"/>
</dbReference>
<evidence type="ECO:0000256" key="1">
    <source>
        <dbReference type="ARBA" id="ARBA00004429"/>
    </source>
</evidence>
<name>A0A134CJI6_9FIRM</name>
<proteinExistence type="predicted"/>
<evidence type="ECO:0000256" key="6">
    <source>
        <dbReference type="ARBA" id="ARBA00022989"/>
    </source>
</evidence>
<organism evidence="9 10">
    <name type="scientific">Megasphaera hutchinsoni</name>
    <dbReference type="NCBI Taxonomy" id="1588748"/>
    <lineage>
        <taxon>Bacteria</taxon>
        <taxon>Bacillati</taxon>
        <taxon>Bacillota</taxon>
        <taxon>Negativicutes</taxon>
        <taxon>Veillonellales</taxon>
        <taxon>Veillonellaceae</taxon>
        <taxon>Megasphaera</taxon>
    </lineage>
</organism>
<feature type="transmembrane region" description="Helical" evidence="8">
    <location>
        <begin position="256"/>
        <end position="276"/>
    </location>
</feature>